<keyword evidence="7" id="KW-0998">Cell outer membrane</keyword>
<proteinExistence type="inferred from homology"/>
<keyword evidence="6" id="KW-0472">Membrane</keyword>
<keyword evidence="4" id="KW-1134">Transmembrane beta strand</keyword>
<dbReference type="Gene3D" id="1.20.1600.10">
    <property type="entry name" value="Outer membrane efflux proteins (OEP)"/>
    <property type="match status" value="1"/>
</dbReference>
<keyword evidence="3" id="KW-0813">Transport</keyword>
<organism evidence="8 9">
    <name type="scientific">Lysobacter cavernae</name>
    <dbReference type="NCBI Taxonomy" id="1685901"/>
    <lineage>
        <taxon>Bacteria</taxon>
        <taxon>Pseudomonadati</taxon>
        <taxon>Pseudomonadota</taxon>
        <taxon>Gammaproteobacteria</taxon>
        <taxon>Lysobacterales</taxon>
        <taxon>Lysobacteraceae</taxon>
        <taxon>Lysobacter</taxon>
    </lineage>
</organism>
<evidence type="ECO:0000256" key="2">
    <source>
        <dbReference type="ARBA" id="ARBA00007613"/>
    </source>
</evidence>
<dbReference type="SUPFAM" id="SSF56954">
    <property type="entry name" value="Outer membrane efflux proteins (OEP)"/>
    <property type="match status" value="1"/>
</dbReference>
<dbReference type="Proteomes" id="UP001595740">
    <property type="component" value="Unassembled WGS sequence"/>
</dbReference>
<dbReference type="InterPro" id="IPR003423">
    <property type="entry name" value="OMP_efflux"/>
</dbReference>
<dbReference type="Pfam" id="PF02321">
    <property type="entry name" value="OEP"/>
    <property type="match status" value="2"/>
</dbReference>
<dbReference type="RefSeq" id="WP_386758763.1">
    <property type="nucleotide sequence ID" value="NZ_JBHRXK010000003.1"/>
</dbReference>
<reference evidence="9" key="1">
    <citation type="journal article" date="2019" name="Int. J. Syst. Evol. Microbiol.">
        <title>The Global Catalogue of Microorganisms (GCM) 10K type strain sequencing project: providing services to taxonomists for standard genome sequencing and annotation.</title>
        <authorList>
            <consortium name="The Broad Institute Genomics Platform"/>
            <consortium name="The Broad Institute Genome Sequencing Center for Infectious Disease"/>
            <person name="Wu L."/>
            <person name="Ma J."/>
        </authorList>
    </citation>
    <scope>NUCLEOTIDE SEQUENCE [LARGE SCALE GENOMIC DNA]</scope>
    <source>
        <strain evidence="9">KCTC 42875</strain>
    </source>
</reference>
<gene>
    <name evidence="8" type="ORF">ACFOLC_08240</name>
</gene>
<dbReference type="EMBL" id="JBHRXK010000003">
    <property type="protein sequence ID" value="MFC3551006.1"/>
    <property type="molecule type" value="Genomic_DNA"/>
</dbReference>
<keyword evidence="9" id="KW-1185">Reference proteome</keyword>
<evidence type="ECO:0000256" key="4">
    <source>
        <dbReference type="ARBA" id="ARBA00022452"/>
    </source>
</evidence>
<evidence type="ECO:0000256" key="1">
    <source>
        <dbReference type="ARBA" id="ARBA00004442"/>
    </source>
</evidence>
<name>A0ABV7RT43_9GAMM</name>
<dbReference type="PANTHER" id="PTHR30026:SF5">
    <property type="entry name" value="ABC-TYPE EFFLUX SYSTEM SECRETIN COMPONENT"/>
    <property type="match status" value="1"/>
</dbReference>
<evidence type="ECO:0000256" key="7">
    <source>
        <dbReference type="ARBA" id="ARBA00023237"/>
    </source>
</evidence>
<comment type="subcellular location">
    <subcellularLocation>
        <location evidence="1">Cell outer membrane</location>
    </subcellularLocation>
</comment>
<comment type="caution">
    <text evidence="8">The sequence shown here is derived from an EMBL/GenBank/DDBJ whole genome shotgun (WGS) entry which is preliminary data.</text>
</comment>
<evidence type="ECO:0000256" key="3">
    <source>
        <dbReference type="ARBA" id="ARBA00022448"/>
    </source>
</evidence>
<dbReference type="PANTHER" id="PTHR30026">
    <property type="entry name" value="OUTER MEMBRANE PROTEIN TOLC"/>
    <property type="match status" value="1"/>
</dbReference>
<evidence type="ECO:0000256" key="6">
    <source>
        <dbReference type="ARBA" id="ARBA00023136"/>
    </source>
</evidence>
<protein>
    <submittedName>
        <fullName evidence="8">TolC family protein</fullName>
    </submittedName>
</protein>
<evidence type="ECO:0000313" key="8">
    <source>
        <dbReference type="EMBL" id="MFC3551006.1"/>
    </source>
</evidence>
<keyword evidence="5" id="KW-0812">Transmembrane</keyword>
<evidence type="ECO:0000313" key="9">
    <source>
        <dbReference type="Proteomes" id="UP001595740"/>
    </source>
</evidence>
<accession>A0ABV7RT43</accession>
<evidence type="ECO:0000256" key="5">
    <source>
        <dbReference type="ARBA" id="ARBA00022692"/>
    </source>
</evidence>
<sequence length="448" mass="49405">MAWPVFAQEPLSFDDALLRLQQRNEKLAAAGHAVDQARAEAGVARSRRWPTLNVEAQALRWDDPLVLEFSDTQISLPDLPIALPPLPLPTTRLEIDRQDYRSVLATAKQPLYAGGRIQAGIRAADAAVAAAQAQQLGEQGGLMLELVQRYFGQRLADQAVLVRQATRDSLGRHLDDARKLEREGQIARAERLRAEVAWAEAQRELGDAQRQAEMARSALAVLLASEQGFDPSTPIPQAPAPQSLAQLKQRALESNPQLTRVAQERVRAEQGVRAVRGEFAPTIGLLALSRLYSRDPILQEPDWAIGVSLDWPLFDGFQRNHKLQGARAQLDRVESLQAAGRRDVELLVEQRHQQLLNAHEQLQSYQTTRALAEESLRAQRIAFAEGFATSLDVVDAELALSRLRLGILSTRYQAVVAQAGLYEASGESGRIREFVRAAPAAEGDGDVH</sequence>
<comment type="similarity">
    <text evidence="2">Belongs to the outer membrane factor (OMF) (TC 1.B.17) family.</text>
</comment>
<dbReference type="InterPro" id="IPR051906">
    <property type="entry name" value="TolC-like"/>
</dbReference>